<organism evidence="6">
    <name type="scientific">uncultured Caudovirales phage</name>
    <dbReference type="NCBI Taxonomy" id="2100421"/>
    <lineage>
        <taxon>Viruses</taxon>
        <taxon>Duplodnaviria</taxon>
        <taxon>Heunggongvirae</taxon>
        <taxon>Uroviricota</taxon>
        <taxon>Caudoviricetes</taxon>
        <taxon>Peduoviridae</taxon>
        <taxon>Maltschvirus</taxon>
        <taxon>Maltschvirus maltsch</taxon>
    </lineage>
</organism>
<keyword evidence="4" id="KW-0231">Viral genome packaging</keyword>
<evidence type="ECO:0000256" key="1">
    <source>
        <dbReference type="ARBA" id="ARBA00022612"/>
    </source>
</evidence>
<feature type="domain" description="Terminase large subunit gp17-like C-terminal" evidence="5">
    <location>
        <begin position="329"/>
        <end position="483"/>
    </location>
</feature>
<proteinExistence type="predicted"/>
<dbReference type="NCBIfam" id="TIGR01630">
    <property type="entry name" value="psiM2_ORF9"/>
    <property type="match status" value="1"/>
</dbReference>
<keyword evidence="2" id="KW-0547">Nucleotide-binding</keyword>
<evidence type="ECO:0000256" key="4">
    <source>
        <dbReference type="ARBA" id="ARBA00023219"/>
    </source>
</evidence>
<reference evidence="6" key="1">
    <citation type="submission" date="2020-05" db="EMBL/GenBank/DDBJ databases">
        <authorList>
            <person name="Chiriac C."/>
            <person name="Salcher M."/>
            <person name="Ghai R."/>
            <person name="Kavagutti S V."/>
        </authorList>
    </citation>
    <scope>NUCLEOTIDE SEQUENCE</scope>
</reference>
<dbReference type="InterPro" id="IPR035421">
    <property type="entry name" value="Terminase_6C"/>
</dbReference>
<dbReference type="Gene3D" id="3.30.420.240">
    <property type="match status" value="1"/>
</dbReference>
<accession>A0A6J7X0N7</accession>
<dbReference type="InterPro" id="IPR027417">
    <property type="entry name" value="P-loop_NTPase"/>
</dbReference>
<evidence type="ECO:0000256" key="2">
    <source>
        <dbReference type="ARBA" id="ARBA00022741"/>
    </source>
</evidence>
<dbReference type="InterPro" id="IPR006517">
    <property type="entry name" value="Phage_terminase_lsu-like_C"/>
</dbReference>
<evidence type="ECO:0000256" key="3">
    <source>
        <dbReference type="ARBA" id="ARBA00022840"/>
    </source>
</evidence>
<dbReference type="Pfam" id="PF17289">
    <property type="entry name" value="Terminase_6C"/>
    <property type="match status" value="1"/>
</dbReference>
<dbReference type="Gene3D" id="3.40.50.300">
    <property type="entry name" value="P-loop containing nucleotide triphosphate hydrolases"/>
    <property type="match status" value="1"/>
</dbReference>
<evidence type="ECO:0000259" key="5">
    <source>
        <dbReference type="Pfam" id="PF17289"/>
    </source>
</evidence>
<sequence>MSVSSASTKEDALLQVKAELAEALHQKAVIAARDEYYVFVKLLAPLMLDGNDYRDGKHIEAIAATLSDVEEGSIPRLMLALPPGSMKSVLLMLFAAWSFGRNPTWRIMWISHTTDKAVECSGRIRDLVRSPEYLEIFPGVQIRDDMSGVTGWKLTAGGSFLPAGAGKSIAGYRFNLGILDDPLSEQTAKSDSERERVNNWYGPGFRSRKLPDSRIILVNTRWHVRDLSGFLLDKAARNGKVDQWEVISIPALLDQPAAEYLMLPEGTSYWPEYITMEDLTATRESLARSDWGALYMQTPVGDDGNIFNKDDFQDWDEDDPPECDEIIQTLDTAFSTKATADYSVIQTWGIFHLTYTDDKGFEYQEPNAIMLNQVRGRWTFPQLRNIAKEQYELFRPDKMVIENKASGQSLIQDLKLNKLPVLPFQPDRDKVARAHAVTGIIERQRVWIPLKKKYAAELLQEALEFPKGAHDDSVDAMVMALLYLRRRYELTQETVSRPEGPSKRRPFRSYWSQVSHVR</sequence>
<protein>
    <submittedName>
        <fullName evidence="6">Archaeophage PsiM2, terminase large subunit</fullName>
    </submittedName>
</protein>
<keyword evidence="3" id="KW-0067">ATP-binding</keyword>
<dbReference type="GO" id="GO:0005524">
    <property type="term" value="F:ATP binding"/>
    <property type="evidence" value="ECO:0007669"/>
    <property type="project" value="UniProtKB-KW"/>
</dbReference>
<name>A0A6J7X0N7_9CAUD</name>
<gene>
    <name evidence="6" type="ORF">UFOVP735_22</name>
</gene>
<keyword evidence="1" id="KW-1188">Viral release from host cell</keyword>
<evidence type="ECO:0000313" key="6">
    <source>
        <dbReference type="EMBL" id="CAB5224010.1"/>
    </source>
</evidence>
<dbReference type="EMBL" id="LR798334">
    <property type="protein sequence ID" value="CAB5224010.1"/>
    <property type="molecule type" value="Genomic_DNA"/>
</dbReference>